<organism evidence="2 3">
    <name type="scientific">Bilifractor porci</name>
    <dbReference type="NCBI Taxonomy" id="2606636"/>
    <lineage>
        <taxon>Bacteria</taxon>
        <taxon>Bacillati</taxon>
        <taxon>Bacillota</taxon>
        <taxon>Clostridia</taxon>
        <taxon>Lachnospirales</taxon>
        <taxon>Lachnospiraceae</taxon>
        <taxon>Bilifractor</taxon>
    </lineage>
</organism>
<dbReference type="GO" id="GO:0008643">
    <property type="term" value="P:carbohydrate transport"/>
    <property type="evidence" value="ECO:0007669"/>
    <property type="project" value="InterPro"/>
</dbReference>
<gene>
    <name evidence="2" type="ORF">FYJ60_07390</name>
</gene>
<dbReference type="GO" id="GO:0005886">
    <property type="term" value="C:plasma membrane"/>
    <property type="evidence" value="ECO:0007669"/>
    <property type="project" value="TreeGrafter"/>
</dbReference>
<feature type="transmembrane region" description="Helical" evidence="1">
    <location>
        <begin position="250"/>
        <end position="277"/>
    </location>
</feature>
<feature type="transmembrane region" description="Helical" evidence="1">
    <location>
        <begin position="283"/>
        <end position="302"/>
    </location>
</feature>
<dbReference type="RefSeq" id="WP_154458036.1">
    <property type="nucleotide sequence ID" value="NZ_VUMV01000004.1"/>
</dbReference>
<keyword evidence="3" id="KW-1185">Reference proteome</keyword>
<keyword evidence="1" id="KW-1133">Transmembrane helix</keyword>
<comment type="caution">
    <text evidence="2">The sequence shown here is derived from an EMBL/GenBank/DDBJ whole genome shotgun (WGS) entry which is preliminary data.</text>
</comment>
<dbReference type="InterPro" id="IPR039672">
    <property type="entry name" value="MFS_2"/>
</dbReference>
<dbReference type="GO" id="GO:0015293">
    <property type="term" value="F:symporter activity"/>
    <property type="evidence" value="ECO:0007669"/>
    <property type="project" value="InterPro"/>
</dbReference>
<dbReference type="Proteomes" id="UP000466864">
    <property type="component" value="Unassembled WGS sequence"/>
</dbReference>
<feature type="transmembrane region" description="Helical" evidence="1">
    <location>
        <begin position="426"/>
        <end position="449"/>
    </location>
</feature>
<dbReference type="EMBL" id="VUMV01000004">
    <property type="protein sequence ID" value="MST82135.1"/>
    <property type="molecule type" value="Genomic_DNA"/>
</dbReference>
<keyword evidence="1" id="KW-0812">Transmembrane</keyword>
<name>A0A7X2TP10_9FIRM</name>
<dbReference type="Pfam" id="PF13347">
    <property type="entry name" value="MFS_2"/>
    <property type="match status" value="1"/>
</dbReference>
<feature type="transmembrane region" description="Helical" evidence="1">
    <location>
        <begin position="170"/>
        <end position="187"/>
    </location>
</feature>
<feature type="transmembrane region" description="Helical" evidence="1">
    <location>
        <begin position="116"/>
        <end position="135"/>
    </location>
</feature>
<protein>
    <submittedName>
        <fullName evidence="2">Na+/melibiose symporter and related transporter</fullName>
    </submittedName>
</protein>
<dbReference type="AlphaFoldDB" id="A0A7X2TP10"/>
<evidence type="ECO:0000313" key="2">
    <source>
        <dbReference type="EMBL" id="MST82135.1"/>
    </source>
</evidence>
<dbReference type="SUPFAM" id="SSF103473">
    <property type="entry name" value="MFS general substrate transporter"/>
    <property type="match status" value="1"/>
</dbReference>
<sequence>MSEASKTAENQGGKPLSKALKVFYGVGDCGFSLMTNVESYYFNFFLTNLAAFSLPMVTLITTIASTVDACLSWIYGAILNSIKPKKWGRYRSWLILLPWLVPFLYAFQFIKIGSTAVSAVIIIVATIVSHVAWNFPYVANVSMIAVAGKTPEDRAQLASTRAAWANLSKVLFSYVGPPLAAFFAAHLSEVNQYGATAFTLGIFMAVLYFAHFKMFEGYEEVETSQTAAKKDTTRTSGGDLLKSLVQNPPLLVLLLADLAKWMFNFVCMGAAIYYFTYVAQNKGLMATYILVANILCVIGSYLSKFVANKLTTRTTTIITFFAMAVVMFVANAAYSNVMLVIILMSVAQFGYGIGYACTPALYADTIIYSEWKTGKNATGWISGLQNVPLKVSIMTRGIIINACLAAANFSTKIDPASATEELKKGICVAFIVVPAIALIIAGVLLLAGFHLTKDKVVQYQNEIAARKAA</sequence>
<dbReference type="Gene3D" id="1.20.1250.20">
    <property type="entry name" value="MFS general substrate transporter like domains"/>
    <property type="match status" value="1"/>
</dbReference>
<accession>A0A7X2TP10</accession>
<keyword evidence="1" id="KW-0472">Membrane</keyword>
<feature type="transmembrane region" description="Helical" evidence="1">
    <location>
        <begin position="193"/>
        <end position="210"/>
    </location>
</feature>
<proteinExistence type="predicted"/>
<feature type="transmembrane region" description="Helical" evidence="1">
    <location>
        <begin position="49"/>
        <end position="78"/>
    </location>
</feature>
<feature type="transmembrane region" description="Helical" evidence="1">
    <location>
        <begin position="90"/>
        <end position="110"/>
    </location>
</feature>
<evidence type="ECO:0000313" key="3">
    <source>
        <dbReference type="Proteomes" id="UP000466864"/>
    </source>
</evidence>
<dbReference type="InterPro" id="IPR036259">
    <property type="entry name" value="MFS_trans_sf"/>
</dbReference>
<dbReference type="PANTHER" id="PTHR11328">
    <property type="entry name" value="MAJOR FACILITATOR SUPERFAMILY DOMAIN-CONTAINING PROTEIN"/>
    <property type="match status" value="1"/>
</dbReference>
<feature type="transmembrane region" description="Helical" evidence="1">
    <location>
        <begin position="314"/>
        <end position="334"/>
    </location>
</feature>
<reference evidence="2 3" key="1">
    <citation type="submission" date="2019-08" db="EMBL/GenBank/DDBJ databases">
        <title>In-depth cultivation of the pig gut microbiome towards novel bacterial diversity and tailored functional studies.</title>
        <authorList>
            <person name="Wylensek D."/>
            <person name="Hitch T.C.A."/>
            <person name="Clavel T."/>
        </authorList>
    </citation>
    <scope>NUCLEOTIDE SEQUENCE [LARGE SCALE GENOMIC DNA]</scope>
    <source>
        <strain evidence="2 3">Oil+RF-744-WCA-WT-13</strain>
    </source>
</reference>
<dbReference type="PANTHER" id="PTHR11328:SF24">
    <property type="entry name" value="MAJOR FACILITATOR SUPERFAMILY (MFS) PROFILE DOMAIN-CONTAINING PROTEIN"/>
    <property type="match status" value="1"/>
</dbReference>
<evidence type="ECO:0000256" key="1">
    <source>
        <dbReference type="SAM" id="Phobius"/>
    </source>
</evidence>